<reference evidence="1 2" key="1">
    <citation type="journal article" date="2020" name="Cell">
        <title>Large-Scale Comparative Analyses of Tick Genomes Elucidate Their Genetic Diversity and Vector Capacities.</title>
        <authorList>
            <consortium name="Tick Genome and Microbiome Consortium (TIGMIC)"/>
            <person name="Jia N."/>
            <person name="Wang J."/>
            <person name="Shi W."/>
            <person name="Du L."/>
            <person name="Sun Y."/>
            <person name="Zhan W."/>
            <person name="Jiang J.F."/>
            <person name="Wang Q."/>
            <person name="Zhang B."/>
            <person name="Ji P."/>
            <person name="Bell-Sakyi L."/>
            <person name="Cui X.M."/>
            <person name="Yuan T.T."/>
            <person name="Jiang B.G."/>
            <person name="Yang W.F."/>
            <person name="Lam T.T."/>
            <person name="Chang Q.C."/>
            <person name="Ding S.J."/>
            <person name="Wang X.J."/>
            <person name="Zhu J.G."/>
            <person name="Ruan X.D."/>
            <person name="Zhao L."/>
            <person name="Wei J.T."/>
            <person name="Ye R.Z."/>
            <person name="Que T.C."/>
            <person name="Du C.H."/>
            <person name="Zhou Y.H."/>
            <person name="Cheng J.X."/>
            <person name="Dai P.F."/>
            <person name="Guo W.B."/>
            <person name="Han X.H."/>
            <person name="Huang E.J."/>
            <person name="Li L.F."/>
            <person name="Wei W."/>
            <person name="Gao Y.C."/>
            <person name="Liu J.Z."/>
            <person name="Shao H.Z."/>
            <person name="Wang X."/>
            <person name="Wang C.C."/>
            <person name="Yang T.C."/>
            <person name="Huo Q.B."/>
            <person name="Li W."/>
            <person name="Chen H.Y."/>
            <person name="Chen S.E."/>
            <person name="Zhou L.G."/>
            <person name="Ni X.B."/>
            <person name="Tian J.H."/>
            <person name="Sheng Y."/>
            <person name="Liu T."/>
            <person name="Pan Y.S."/>
            <person name="Xia L.Y."/>
            <person name="Li J."/>
            <person name="Zhao F."/>
            <person name="Cao W.C."/>
        </authorList>
    </citation>
    <scope>NUCLEOTIDE SEQUENCE [LARGE SCALE GENOMIC DNA]</scope>
    <source>
        <strain evidence="1">Iper-2018</strain>
    </source>
</reference>
<proteinExistence type="predicted"/>
<feature type="non-terminal residue" evidence="1">
    <location>
        <position position="1"/>
    </location>
</feature>
<gene>
    <name evidence="1" type="ORF">HPB47_005781</name>
</gene>
<evidence type="ECO:0000313" key="1">
    <source>
        <dbReference type="EMBL" id="KAG0417234.1"/>
    </source>
</evidence>
<dbReference type="EMBL" id="JABSTQ010010866">
    <property type="protein sequence ID" value="KAG0417234.1"/>
    <property type="molecule type" value="Genomic_DNA"/>
</dbReference>
<organism evidence="1 2">
    <name type="scientific">Ixodes persulcatus</name>
    <name type="common">Taiga tick</name>
    <dbReference type="NCBI Taxonomy" id="34615"/>
    <lineage>
        <taxon>Eukaryota</taxon>
        <taxon>Metazoa</taxon>
        <taxon>Ecdysozoa</taxon>
        <taxon>Arthropoda</taxon>
        <taxon>Chelicerata</taxon>
        <taxon>Arachnida</taxon>
        <taxon>Acari</taxon>
        <taxon>Parasitiformes</taxon>
        <taxon>Ixodida</taxon>
        <taxon>Ixodoidea</taxon>
        <taxon>Ixodidae</taxon>
        <taxon>Ixodinae</taxon>
        <taxon>Ixodes</taxon>
    </lineage>
</organism>
<keyword evidence="2" id="KW-1185">Reference proteome</keyword>
<comment type="caution">
    <text evidence="1">The sequence shown here is derived from an EMBL/GenBank/DDBJ whole genome shotgun (WGS) entry which is preliminary data.</text>
</comment>
<evidence type="ECO:0000313" key="2">
    <source>
        <dbReference type="Proteomes" id="UP000805193"/>
    </source>
</evidence>
<protein>
    <submittedName>
        <fullName evidence="1">Uncharacterized protein</fullName>
    </submittedName>
</protein>
<dbReference type="Proteomes" id="UP000805193">
    <property type="component" value="Unassembled WGS sequence"/>
</dbReference>
<name>A0AC60PC06_IXOPE</name>
<sequence>VDPLDNEAGPSGLQQPVPAPEENYEAEEARNRKVRSVWTNSNFEPLDTTFHENHMILEEVAEPWEYFRRYFPDSLFEEFAWCTNIYGLQTLGTNLGTTPEEMKAFFGMMMIMGTLKFPRIRMYWMLATQIHSVSEAMGVNRFFKLRSDGRANDFELYQGKGTGTSLEHKHLGLGGSIVMRLVEHLQKFRNFKCFFDNYSKVLGRL</sequence>
<accession>A0AC60PC06</accession>